<feature type="compositionally biased region" description="Basic and acidic residues" evidence="1">
    <location>
        <begin position="27"/>
        <end position="44"/>
    </location>
</feature>
<evidence type="ECO:0000313" key="2">
    <source>
        <dbReference type="EMBL" id="ESS61380.1"/>
    </source>
</evidence>
<name>V5AL26_TRYCR</name>
<dbReference type="Proteomes" id="UP000017861">
    <property type="component" value="Unassembled WGS sequence"/>
</dbReference>
<dbReference type="EMBL" id="AYLP01000296">
    <property type="protein sequence ID" value="ESS61380.1"/>
    <property type="molecule type" value="Genomic_DNA"/>
</dbReference>
<organism evidence="2 3">
    <name type="scientific">Trypanosoma cruzi Dm28c</name>
    <dbReference type="NCBI Taxonomy" id="1416333"/>
    <lineage>
        <taxon>Eukaryota</taxon>
        <taxon>Discoba</taxon>
        <taxon>Euglenozoa</taxon>
        <taxon>Kinetoplastea</taxon>
        <taxon>Metakinetoplastina</taxon>
        <taxon>Trypanosomatida</taxon>
        <taxon>Trypanosomatidae</taxon>
        <taxon>Trypanosoma</taxon>
        <taxon>Schizotrypanum</taxon>
    </lineage>
</organism>
<comment type="caution">
    <text evidence="2">The sequence shown here is derived from an EMBL/GenBank/DDBJ whole genome shotgun (WGS) entry which is preliminary data.</text>
</comment>
<dbReference type="AlphaFoldDB" id="V5AL26"/>
<proteinExistence type="predicted"/>
<sequence length="88" mass="10085">MRAAGEAHRAVVMSVSVGVRVEQLDGNTRHPSQEECSNKQLKEGRVEKKTSIAIFLKAKRKRWGMREKNGRINNKKRLAKNLKQTEKN</sequence>
<accession>V5AL26</accession>
<protein>
    <submittedName>
        <fullName evidence="2">Uncharacterized protein</fullName>
    </submittedName>
</protein>
<dbReference type="VEuPathDB" id="TriTrypDB:TCDM_11043"/>
<reference evidence="2 3" key="1">
    <citation type="journal article" date="2014" name="Genome Announc.">
        <title>Trypanosoma cruzi Clone Dm28c Draft Genome Sequence.</title>
        <authorList>
            <person name="Grisard E.C."/>
            <person name="Teixeira S.M."/>
            <person name="de Almeida L.G."/>
            <person name="Stoco P.H."/>
            <person name="Gerber A.L."/>
            <person name="Talavera-Lopez C."/>
            <person name="Lima O.C."/>
            <person name="Andersson B."/>
            <person name="de Vasconcelos A.T."/>
        </authorList>
    </citation>
    <scope>NUCLEOTIDE SEQUENCE [LARGE SCALE GENOMIC DNA]</scope>
    <source>
        <strain evidence="2 3">Dm28c</strain>
    </source>
</reference>
<evidence type="ECO:0000256" key="1">
    <source>
        <dbReference type="SAM" id="MobiDB-lite"/>
    </source>
</evidence>
<feature type="region of interest" description="Disordered" evidence="1">
    <location>
        <begin position="25"/>
        <end position="44"/>
    </location>
</feature>
<feature type="region of interest" description="Disordered" evidence="1">
    <location>
        <begin position="69"/>
        <end position="88"/>
    </location>
</feature>
<gene>
    <name evidence="2" type="ORF">TCDM_11043</name>
</gene>
<evidence type="ECO:0000313" key="3">
    <source>
        <dbReference type="Proteomes" id="UP000017861"/>
    </source>
</evidence>